<organism evidence="2 3">
    <name type="scientific">Marinactinospora thermotolerans DSM 45154</name>
    <dbReference type="NCBI Taxonomy" id="1122192"/>
    <lineage>
        <taxon>Bacteria</taxon>
        <taxon>Bacillati</taxon>
        <taxon>Actinomycetota</taxon>
        <taxon>Actinomycetes</taxon>
        <taxon>Streptosporangiales</taxon>
        <taxon>Nocardiopsidaceae</taxon>
        <taxon>Marinactinospora</taxon>
    </lineage>
</organism>
<dbReference type="Pfam" id="PF08241">
    <property type="entry name" value="Methyltransf_11"/>
    <property type="match status" value="1"/>
</dbReference>
<reference evidence="2 3" key="1">
    <citation type="submission" date="2017-02" db="EMBL/GenBank/DDBJ databases">
        <authorList>
            <person name="Peterson S.W."/>
        </authorList>
    </citation>
    <scope>NUCLEOTIDE SEQUENCE [LARGE SCALE GENOMIC DNA]</scope>
    <source>
        <strain evidence="2 3">DSM 45154</strain>
    </source>
</reference>
<dbReference type="CDD" id="cd02440">
    <property type="entry name" value="AdoMet_MTases"/>
    <property type="match status" value="1"/>
</dbReference>
<proteinExistence type="predicted"/>
<dbReference type="PANTHER" id="PTHR43861">
    <property type="entry name" value="TRANS-ACONITATE 2-METHYLTRANSFERASE-RELATED"/>
    <property type="match status" value="1"/>
</dbReference>
<evidence type="ECO:0000313" key="3">
    <source>
        <dbReference type="Proteomes" id="UP000190637"/>
    </source>
</evidence>
<evidence type="ECO:0000313" key="2">
    <source>
        <dbReference type="EMBL" id="SKA36182.1"/>
    </source>
</evidence>
<evidence type="ECO:0000259" key="1">
    <source>
        <dbReference type="Pfam" id="PF08241"/>
    </source>
</evidence>
<keyword evidence="2" id="KW-0808">Transferase</keyword>
<gene>
    <name evidence="2" type="ORF">SAMN02745673_04587</name>
</gene>
<sequence length="238" mass="26973">MAAEQYDELGAEYAEHTASSPANAYYDRPAILALAGDVAGRRVLDVGCAAGHLSARLVERGAEVTGIDVSPVMVRLARERCARVAGGRAEFHRADLAEPLDFLPDGSFDLVTASLVLHYLEDWVPPLRELRRVLRPGGALVMSVHHPGEDWRWFDRPDYFRTEMVTDEWPLPSGPREVRFYRRPLSSAFSALRRAGFDVDQLVEPMPLPECEQADPYWYTLLMTRPRFLYFRAVNPER</sequence>
<dbReference type="Proteomes" id="UP000190637">
    <property type="component" value="Unassembled WGS sequence"/>
</dbReference>
<feature type="domain" description="Methyltransferase type 11" evidence="1">
    <location>
        <begin position="44"/>
        <end position="142"/>
    </location>
</feature>
<dbReference type="RefSeq" id="WP_078763808.1">
    <property type="nucleotide sequence ID" value="NZ_FUWS01000015.1"/>
</dbReference>
<keyword evidence="2" id="KW-0830">Ubiquinone</keyword>
<dbReference type="PANTHER" id="PTHR43861:SF1">
    <property type="entry name" value="TRANS-ACONITATE 2-METHYLTRANSFERASE"/>
    <property type="match status" value="1"/>
</dbReference>
<dbReference type="STRING" id="1122192.SAMN02745673_04587"/>
<name>A0A1T4T6U3_9ACTN</name>
<dbReference type="Gene3D" id="3.40.50.150">
    <property type="entry name" value="Vaccinia Virus protein VP39"/>
    <property type="match status" value="1"/>
</dbReference>
<dbReference type="InterPro" id="IPR029063">
    <property type="entry name" value="SAM-dependent_MTases_sf"/>
</dbReference>
<dbReference type="AlphaFoldDB" id="A0A1T4T6U3"/>
<dbReference type="SUPFAM" id="SSF53335">
    <property type="entry name" value="S-adenosyl-L-methionine-dependent methyltransferases"/>
    <property type="match status" value="1"/>
</dbReference>
<accession>A0A1T4T6U3</accession>
<dbReference type="GO" id="GO:0008757">
    <property type="term" value="F:S-adenosylmethionine-dependent methyltransferase activity"/>
    <property type="evidence" value="ECO:0007669"/>
    <property type="project" value="InterPro"/>
</dbReference>
<keyword evidence="2" id="KW-0489">Methyltransferase</keyword>
<protein>
    <submittedName>
        <fullName evidence="2">Methylase involved in ubiquinone/menaquinone biosynthesis</fullName>
    </submittedName>
</protein>
<dbReference type="OrthoDB" id="5566900at2"/>
<dbReference type="GO" id="GO:0032259">
    <property type="term" value="P:methylation"/>
    <property type="evidence" value="ECO:0007669"/>
    <property type="project" value="UniProtKB-KW"/>
</dbReference>
<dbReference type="InterPro" id="IPR013216">
    <property type="entry name" value="Methyltransf_11"/>
</dbReference>
<keyword evidence="3" id="KW-1185">Reference proteome</keyword>
<dbReference type="EMBL" id="FUWS01000015">
    <property type="protein sequence ID" value="SKA36182.1"/>
    <property type="molecule type" value="Genomic_DNA"/>
</dbReference>